<protein>
    <submittedName>
        <fullName evidence="1">YuzF family protein</fullName>
    </submittedName>
</protein>
<dbReference type="Proteomes" id="UP001057753">
    <property type="component" value="Unassembled WGS sequence"/>
</dbReference>
<organism evidence="1 2">
    <name type="scientific">Salipaludibacillus agaradhaerens</name>
    <name type="common">Bacillus agaradhaerens</name>
    <dbReference type="NCBI Taxonomy" id="76935"/>
    <lineage>
        <taxon>Bacteria</taxon>
        <taxon>Bacillati</taxon>
        <taxon>Bacillota</taxon>
        <taxon>Bacilli</taxon>
        <taxon>Bacillales</taxon>
        <taxon>Bacillaceae</taxon>
    </lineage>
</organism>
<dbReference type="EMBL" id="JABXYM010000001">
    <property type="protein sequence ID" value="MCR6095397.1"/>
    <property type="molecule type" value="Genomic_DNA"/>
</dbReference>
<dbReference type="RefSeq" id="WP_257820126.1">
    <property type="nucleotide sequence ID" value="NZ_JABXYM010000001.1"/>
</dbReference>
<proteinExistence type="predicted"/>
<name>A0A9Q4AZR8_SALAG</name>
<keyword evidence="2" id="KW-1185">Reference proteome</keyword>
<dbReference type="Pfam" id="PF10842">
    <property type="entry name" value="DUF2642"/>
    <property type="match status" value="1"/>
</dbReference>
<evidence type="ECO:0000313" key="2">
    <source>
        <dbReference type="Proteomes" id="UP001057753"/>
    </source>
</evidence>
<evidence type="ECO:0000313" key="1">
    <source>
        <dbReference type="EMBL" id="MCR6095397.1"/>
    </source>
</evidence>
<sequence length="80" mass="9293">MYHDESRHTEYNDTLQYVSLYDPFVYQTLQSVQGSIVVVQTCQGNIRGRVAEVKPDHVVIDSDGATYFIRTQQIIWIMPQ</sequence>
<gene>
    <name evidence="1" type="ORF">HXA33_02465</name>
</gene>
<accession>A0A9Q4AZR8</accession>
<comment type="caution">
    <text evidence="1">The sequence shown here is derived from an EMBL/GenBank/DDBJ whole genome shotgun (WGS) entry which is preliminary data.</text>
</comment>
<dbReference type="InterPro" id="IPR020139">
    <property type="entry name" value="DUF2642"/>
</dbReference>
<reference evidence="1" key="1">
    <citation type="submission" date="2020-06" db="EMBL/GenBank/DDBJ databases">
        <title>Insight into the genomes of haloalkaliphilic bacilli from Kenyan soda lakes.</title>
        <authorList>
            <person name="Mwirichia R."/>
            <person name="Villamizar G.C."/>
            <person name="Poehlein A."/>
            <person name="Mugweru J."/>
            <person name="Kipnyargis A."/>
            <person name="Kiplimo D."/>
            <person name="Orwa P."/>
            <person name="Daniel R."/>
        </authorList>
    </citation>
    <scope>NUCLEOTIDE SEQUENCE</scope>
    <source>
        <strain evidence="1">B1096_S55</strain>
    </source>
</reference>
<dbReference type="AlphaFoldDB" id="A0A9Q4AZR8"/>